<proteinExistence type="predicted"/>
<protein>
    <submittedName>
        <fullName evidence="1">Uncharacterized protein</fullName>
    </submittedName>
</protein>
<accession>A0A212L3X9</accession>
<dbReference type="AlphaFoldDB" id="A0A212L3X9"/>
<gene>
    <name evidence="1" type="ORF">KL86DES1_20437</name>
</gene>
<name>A0A212L3X9_9BACT</name>
<dbReference type="EMBL" id="FMJC01000002">
    <property type="protein sequence ID" value="SCM72167.1"/>
    <property type="molecule type" value="Genomic_DNA"/>
</dbReference>
<evidence type="ECO:0000313" key="1">
    <source>
        <dbReference type="EMBL" id="SCM72167.1"/>
    </source>
</evidence>
<sequence>MKQEHAINPALTQLTQWLRQRHAQVLQAEAKALQYLDEGDATSHNACMRQKAELLSTMAEDAKPMLEFLPGELRFNLAMALEKFSSSARMALRLNSIFYMGALLYPDDHVKGEPDNLILCIERIEKQGEGFQHD</sequence>
<dbReference type="RefSeq" id="WP_179980080.1">
    <property type="nucleotide sequence ID" value="NZ_LT608333.1"/>
</dbReference>
<organism evidence="1">
    <name type="scientific">uncultured Desulfovibrio sp</name>
    <dbReference type="NCBI Taxonomy" id="167968"/>
    <lineage>
        <taxon>Bacteria</taxon>
        <taxon>Pseudomonadati</taxon>
        <taxon>Thermodesulfobacteriota</taxon>
        <taxon>Desulfovibrionia</taxon>
        <taxon>Desulfovibrionales</taxon>
        <taxon>Desulfovibrionaceae</taxon>
        <taxon>Desulfovibrio</taxon>
        <taxon>environmental samples</taxon>
    </lineage>
</organism>
<reference evidence="1" key="1">
    <citation type="submission" date="2016-08" db="EMBL/GenBank/DDBJ databases">
        <authorList>
            <person name="Seilhamer J.J."/>
        </authorList>
    </citation>
    <scope>NUCLEOTIDE SEQUENCE</scope>
    <source>
        <strain evidence="1">86-1</strain>
    </source>
</reference>